<dbReference type="EMBL" id="CWQJ01000016">
    <property type="protein sequence ID" value="CSC39638.1"/>
    <property type="molecule type" value="Genomic_DNA"/>
</dbReference>
<evidence type="ECO:0000313" key="1">
    <source>
        <dbReference type="EMBL" id="CSC39638.1"/>
    </source>
</evidence>
<name>A0A655YIR9_VIBCL</name>
<organism evidence="1 2">
    <name type="scientific">Vibrio cholerae</name>
    <dbReference type="NCBI Taxonomy" id="666"/>
    <lineage>
        <taxon>Bacteria</taxon>
        <taxon>Pseudomonadati</taxon>
        <taxon>Pseudomonadota</taxon>
        <taxon>Gammaproteobacteria</taxon>
        <taxon>Vibrionales</taxon>
        <taxon>Vibrionaceae</taxon>
        <taxon>Vibrio</taxon>
    </lineage>
</organism>
<reference evidence="1 2" key="1">
    <citation type="submission" date="2015-07" db="EMBL/GenBank/DDBJ databases">
        <authorList>
            <consortium name="Pathogen Informatics"/>
        </authorList>
    </citation>
    <scope>NUCLEOTIDE SEQUENCE [LARGE SCALE GENOMIC DNA]</scope>
    <source>
        <strain evidence="1 2">A325</strain>
    </source>
</reference>
<dbReference type="Proteomes" id="UP000046067">
    <property type="component" value="Unassembled WGS sequence"/>
</dbReference>
<accession>A0A655YIR9</accession>
<protein>
    <submittedName>
        <fullName evidence="1">Uncharacterized protein</fullName>
    </submittedName>
</protein>
<dbReference type="AlphaFoldDB" id="A0A655YIR9"/>
<gene>
    <name evidence="1" type="ORF">ERS013201_02526</name>
</gene>
<sequence>MTWRNCLTSSPINSTTAFATGLGLLAISSFPSAFSATKVAEWDFFVIPSPRFFGIS</sequence>
<proteinExistence type="predicted"/>
<evidence type="ECO:0000313" key="2">
    <source>
        <dbReference type="Proteomes" id="UP000046067"/>
    </source>
</evidence>